<organism evidence="2 3">
    <name type="scientific">Clostridium neuense</name>
    <dbReference type="NCBI Taxonomy" id="1728934"/>
    <lineage>
        <taxon>Bacteria</taxon>
        <taxon>Bacillati</taxon>
        <taxon>Bacillota</taxon>
        <taxon>Clostridia</taxon>
        <taxon>Eubacteriales</taxon>
        <taxon>Clostridiaceae</taxon>
        <taxon>Clostridium</taxon>
    </lineage>
</organism>
<dbReference type="Proteomes" id="UP001623592">
    <property type="component" value="Unassembled WGS sequence"/>
</dbReference>
<dbReference type="EMBL" id="JBJIAA010000008">
    <property type="protein sequence ID" value="MFL0250934.1"/>
    <property type="molecule type" value="Genomic_DNA"/>
</dbReference>
<dbReference type="Pfam" id="PF01814">
    <property type="entry name" value="Hemerythrin"/>
    <property type="match status" value="1"/>
</dbReference>
<proteinExistence type="predicted"/>
<reference evidence="2 3" key="1">
    <citation type="submission" date="2024-11" db="EMBL/GenBank/DDBJ databases">
        <authorList>
            <person name="Heng Y.C."/>
            <person name="Lim A.C.H."/>
            <person name="Lee J.K.Y."/>
            <person name="Kittelmann S."/>
        </authorList>
    </citation>
    <scope>NUCLEOTIDE SEQUENCE [LARGE SCALE GENOMIC DNA]</scope>
    <source>
        <strain evidence="2 3">WILCCON 0114</strain>
    </source>
</reference>
<accession>A0ABW8TJ13</accession>
<feature type="domain" description="Hemerythrin-like" evidence="1">
    <location>
        <begin position="4"/>
        <end position="134"/>
    </location>
</feature>
<name>A0ABW8TJ13_9CLOT</name>
<evidence type="ECO:0000313" key="3">
    <source>
        <dbReference type="Proteomes" id="UP001623592"/>
    </source>
</evidence>
<protein>
    <submittedName>
        <fullName evidence="2">Hemerythrin domain-containing protein</fullName>
    </submittedName>
</protein>
<gene>
    <name evidence="2" type="ORF">ACJDT4_10920</name>
</gene>
<comment type="caution">
    <text evidence="2">The sequence shown here is derived from an EMBL/GenBank/DDBJ whole genome shotgun (WGS) entry which is preliminary data.</text>
</comment>
<evidence type="ECO:0000313" key="2">
    <source>
        <dbReference type="EMBL" id="MFL0250934.1"/>
    </source>
</evidence>
<keyword evidence="3" id="KW-1185">Reference proteome</keyword>
<dbReference type="RefSeq" id="WP_406787593.1">
    <property type="nucleotide sequence ID" value="NZ_JBJIAA010000008.1"/>
</dbReference>
<sequence length="140" mass="16635">MIDISNFTRQHKDILSDINEIDKIVNRQDYEEYLNEFVSHINNLSGRLKIHLSYEDKFLYPSLVDGQDTELKNLAQEYAHEMGDIADVFSHYKNEFNTKSKIIERLDTFKVNTKHILDEIKNRISKEENGLYKVILEKRL</sequence>
<evidence type="ECO:0000259" key="1">
    <source>
        <dbReference type="Pfam" id="PF01814"/>
    </source>
</evidence>
<dbReference type="Gene3D" id="1.20.120.520">
    <property type="entry name" value="nmb1532 protein domain like"/>
    <property type="match status" value="1"/>
</dbReference>
<dbReference type="InterPro" id="IPR012312">
    <property type="entry name" value="Hemerythrin-like"/>
</dbReference>